<reference evidence="2" key="1">
    <citation type="submission" date="2021-07" db="EMBL/GenBank/DDBJ databases">
        <authorList>
            <person name="Durling M."/>
        </authorList>
    </citation>
    <scope>NUCLEOTIDE SEQUENCE</scope>
</reference>
<dbReference type="AlphaFoldDB" id="A0A9N9Q7C4"/>
<keyword evidence="1" id="KW-0732">Signal</keyword>
<proteinExistence type="predicted"/>
<keyword evidence="3" id="KW-1185">Reference proteome</keyword>
<protein>
    <submittedName>
        <fullName evidence="2">Uncharacterized protein</fullName>
    </submittedName>
</protein>
<dbReference type="EMBL" id="CAJVRM010000236">
    <property type="protein sequence ID" value="CAG8977819.1"/>
    <property type="molecule type" value="Genomic_DNA"/>
</dbReference>
<sequence>MQLQSILTLVALATSVHGYTMAICTDAAGKGVTEPTINACGKAKTEGGCSDCQYIPFDGFHCESMENKNNDDKWKQYCKDAGAAGGEGTND</sequence>
<organism evidence="2 3">
    <name type="scientific">Hymenoscyphus albidus</name>
    <dbReference type="NCBI Taxonomy" id="595503"/>
    <lineage>
        <taxon>Eukaryota</taxon>
        <taxon>Fungi</taxon>
        <taxon>Dikarya</taxon>
        <taxon>Ascomycota</taxon>
        <taxon>Pezizomycotina</taxon>
        <taxon>Leotiomycetes</taxon>
        <taxon>Helotiales</taxon>
        <taxon>Helotiaceae</taxon>
        <taxon>Hymenoscyphus</taxon>
    </lineage>
</organism>
<gene>
    <name evidence="2" type="ORF">HYALB_00008985</name>
</gene>
<evidence type="ECO:0000256" key="1">
    <source>
        <dbReference type="SAM" id="SignalP"/>
    </source>
</evidence>
<comment type="caution">
    <text evidence="2">The sequence shown here is derived from an EMBL/GenBank/DDBJ whole genome shotgun (WGS) entry which is preliminary data.</text>
</comment>
<dbReference type="Proteomes" id="UP000701801">
    <property type="component" value="Unassembled WGS sequence"/>
</dbReference>
<evidence type="ECO:0000313" key="3">
    <source>
        <dbReference type="Proteomes" id="UP000701801"/>
    </source>
</evidence>
<evidence type="ECO:0000313" key="2">
    <source>
        <dbReference type="EMBL" id="CAG8977819.1"/>
    </source>
</evidence>
<name>A0A9N9Q7C4_9HELO</name>
<dbReference type="OrthoDB" id="10318758at2759"/>
<accession>A0A9N9Q7C4</accession>
<feature type="signal peptide" evidence="1">
    <location>
        <begin position="1"/>
        <end position="18"/>
    </location>
</feature>
<feature type="chain" id="PRO_5040380041" evidence="1">
    <location>
        <begin position="19"/>
        <end position="91"/>
    </location>
</feature>